<dbReference type="PROSITE" id="PS50949">
    <property type="entry name" value="HTH_GNTR"/>
    <property type="match status" value="1"/>
</dbReference>
<dbReference type="SUPFAM" id="SSF46785">
    <property type="entry name" value="Winged helix' DNA-binding domain"/>
    <property type="match status" value="1"/>
</dbReference>
<keyword evidence="2" id="KW-0238">DNA-binding</keyword>
<dbReference type="PRINTS" id="PR00035">
    <property type="entry name" value="HTHGNTR"/>
</dbReference>
<gene>
    <name evidence="5" type="ORF">SAMN05421505_12414</name>
</gene>
<dbReference type="STRING" id="504805.SAMN05421505_12414"/>
<organism evidence="5 6">
    <name type="scientific">Sinosporangium album</name>
    <dbReference type="NCBI Taxonomy" id="504805"/>
    <lineage>
        <taxon>Bacteria</taxon>
        <taxon>Bacillati</taxon>
        <taxon>Actinomycetota</taxon>
        <taxon>Actinomycetes</taxon>
        <taxon>Streptosporangiales</taxon>
        <taxon>Streptosporangiaceae</taxon>
        <taxon>Sinosporangium</taxon>
    </lineage>
</organism>
<evidence type="ECO:0000259" key="4">
    <source>
        <dbReference type="PROSITE" id="PS50949"/>
    </source>
</evidence>
<dbReference type="Gene3D" id="1.10.10.10">
    <property type="entry name" value="Winged helix-like DNA-binding domain superfamily/Winged helix DNA-binding domain"/>
    <property type="match status" value="1"/>
</dbReference>
<dbReference type="CDD" id="cd07377">
    <property type="entry name" value="WHTH_GntR"/>
    <property type="match status" value="1"/>
</dbReference>
<sequence length="99" mass="11511">MCLTRAFYGWIVIDFQPDRYRWQQIADVLRTRITDGTYPPKHLISEVQLMQEFGVARGTIRKSMKCLRDEGLIYTVPNLGSFVAPPEHEKDPEPEATRD</sequence>
<dbReference type="Pfam" id="PF00392">
    <property type="entry name" value="GntR"/>
    <property type="match status" value="1"/>
</dbReference>
<dbReference type="PANTHER" id="PTHR44846:SF17">
    <property type="entry name" value="GNTR-FAMILY TRANSCRIPTIONAL REGULATOR"/>
    <property type="match status" value="1"/>
</dbReference>
<dbReference type="GO" id="GO:0003700">
    <property type="term" value="F:DNA-binding transcription factor activity"/>
    <property type="evidence" value="ECO:0007669"/>
    <property type="project" value="InterPro"/>
</dbReference>
<dbReference type="InterPro" id="IPR036390">
    <property type="entry name" value="WH_DNA-bd_sf"/>
</dbReference>
<dbReference type="Proteomes" id="UP000198923">
    <property type="component" value="Unassembled WGS sequence"/>
</dbReference>
<dbReference type="InterPro" id="IPR036388">
    <property type="entry name" value="WH-like_DNA-bd_sf"/>
</dbReference>
<proteinExistence type="predicted"/>
<evidence type="ECO:0000256" key="2">
    <source>
        <dbReference type="ARBA" id="ARBA00023125"/>
    </source>
</evidence>
<evidence type="ECO:0000313" key="6">
    <source>
        <dbReference type="Proteomes" id="UP000198923"/>
    </source>
</evidence>
<feature type="domain" description="HTH gntR-type" evidence="4">
    <location>
        <begin position="19"/>
        <end position="86"/>
    </location>
</feature>
<dbReference type="GO" id="GO:0045892">
    <property type="term" value="P:negative regulation of DNA-templated transcription"/>
    <property type="evidence" value="ECO:0007669"/>
    <property type="project" value="TreeGrafter"/>
</dbReference>
<dbReference type="PANTHER" id="PTHR44846">
    <property type="entry name" value="MANNOSYL-D-GLYCERATE TRANSPORT/METABOLISM SYSTEM REPRESSOR MNGR-RELATED"/>
    <property type="match status" value="1"/>
</dbReference>
<dbReference type="SMART" id="SM00345">
    <property type="entry name" value="HTH_GNTR"/>
    <property type="match status" value="1"/>
</dbReference>
<dbReference type="InterPro" id="IPR050679">
    <property type="entry name" value="Bact_HTH_transcr_reg"/>
</dbReference>
<keyword evidence="3" id="KW-0804">Transcription</keyword>
<keyword evidence="1" id="KW-0805">Transcription regulation</keyword>
<name>A0A1G8FN98_9ACTN</name>
<reference evidence="5 6" key="1">
    <citation type="submission" date="2016-10" db="EMBL/GenBank/DDBJ databases">
        <authorList>
            <person name="de Groot N.N."/>
        </authorList>
    </citation>
    <scope>NUCLEOTIDE SEQUENCE [LARGE SCALE GENOMIC DNA]</scope>
    <source>
        <strain evidence="5 6">CPCC 201354</strain>
    </source>
</reference>
<accession>A0A1G8FN98</accession>
<dbReference type="GO" id="GO:0003677">
    <property type="term" value="F:DNA binding"/>
    <property type="evidence" value="ECO:0007669"/>
    <property type="project" value="UniProtKB-KW"/>
</dbReference>
<evidence type="ECO:0000256" key="3">
    <source>
        <dbReference type="ARBA" id="ARBA00023163"/>
    </source>
</evidence>
<keyword evidence="6" id="KW-1185">Reference proteome</keyword>
<evidence type="ECO:0000313" key="5">
    <source>
        <dbReference type="EMBL" id="SDH83551.1"/>
    </source>
</evidence>
<dbReference type="InterPro" id="IPR000524">
    <property type="entry name" value="Tscrpt_reg_HTH_GntR"/>
</dbReference>
<dbReference type="EMBL" id="FNCN01000024">
    <property type="protein sequence ID" value="SDH83551.1"/>
    <property type="molecule type" value="Genomic_DNA"/>
</dbReference>
<dbReference type="AlphaFoldDB" id="A0A1G8FN98"/>
<evidence type="ECO:0000256" key="1">
    <source>
        <dbReference type="ARBA" id="ARBA00023015"/>
    </source>
</evidence>
<protein>
    <submittedName>
        <fullName evidence="5">Regulatory protein, gntR family</fullName>
    </submittedName>
</protein>